<protein>
    <submittedName>
        <fullName evidence="1">Uncharacterized protein</fullName>
    </submittedName>
</protein>
<comment type="caution">
    <text evidence="1">The sequence shown here is derived from an EMBL/GenBank/DDBJ whole genome shotgun (WGS) entry which is preliminary data.</text>
</comment>
<reference evidence="1 2" key="1">
    <citation type="submission" date="2018-07" db="EMBL/GenBank/DDBJ databases">
        <title>High-quality-draft genome sequence of Gaiella occulta.</title>
        <authorList>
            <person name="Severino R."/>
            <person name="Froufe H.J.C."/>
            <person name="Rainey F.A."/>
            <person name="Barroso C."/>
            <person name="Albuquerque L."/>
            <person name="Lobo-Da-Cunha A."/>
            <person name="Da Costa M.S."/>
            <person name="Egas C."/>
        </authorList>
    </citation>
    <scope>NUCLEOTIDE SEQUENCE [LARGE SCALE GENOMIC DNA]</scope>
    <source>
        <strain evidence="1 2">F2-233</strain>
    </source>
</reference>
<reference evidence="2" key="2">
    <citation type="journal article" date="2019" name="MicrobiologyOpen">
        <title>High-quality draft genome sequence of Gaiella occulta isolated from a 150 meter deep mineral water borehole and comparison with the genome sequences of other deep-branching lineages of the phylum Actinobacteria.</title>
        <authorList>
            <person name="Severino R."/>
            <person name="Froufe H.J.C."/>
            <person name="Barroso C."/>
            <person name="Albuquerque L."/>
            <person name="Lobo-da-Cunha A."/>
            <person name="da Costa M.S."/>
            <person name="Egas C."/>
        </authorList>
    </citation>
    <scope>NUCLEOTIDE SEQUENCE [LARGE SCALE GENOMIC DNA]</scope>
    <source>
        <strain evidence="2">F2-233</strain>
    </source>
</reference>
<evidence type="ECO:0000313" key="1">
    <source>
        <dbReference type="EMBL" id="RDI75842.1"/>
    </source>
</evidence>
<dbReference type="AlphaFoldDB" id="A0A7M2Z1Y3"/>
<dbReference type="EMBL" id="QQZY01000001">
    <property type="protein sequence ID" value="RDI75842.1"/>
    <property type="molecule type" value="Genomic_DNA"/>
</dbReference>
<evidence type="ECO:0000313" key="2">
    <source>
        <dbReference type="Proteomes" id="UP000254134"/>
    </source>
</evidence>
<name>A0A7M2Z1Y3_9ACTN</name>
<proteinExistence type="predicted"/>
<sequence length="35" mass="3905">MLAKAVEHAKAKHGVDLTHSKTLTRYAQGLIREET</sequence>
<accession>A0A7M2Z1Y3</accession>
<keyword evidence="2" id="KW-1185">Reference proteome</keyword>
<gene>
    <name evidence="1" type="ORF">Gocc_0261</name>
</gene>
<organism evidence="1 2">
    <name type="scientific">Gaiella occulta</name>
    <dbReference type="NCBI Taxonomy" id="1002870"/>
    <lineage>
        <taxon>Bacteria</taxon>
        <taxon>Bacillati</taxon>
        <taxon>Actinomycetota</taxon>
        <taxon>Thermoleophilia</taxon>
        <taxon>Gaiellales</taxon>
        <taxon>Gaiellaceae</taxon>
        <taxon>Gaiella</taxon>
    </lineage>
</organism>
<dbReference type="Proteomes" id="UP000254134">
    <property type="component" value="Unassembled WGS sequence"/>
</dbReference>